<dbReference type="Pfam" id="PF13715">
    <property type="entry name" value="CarbopepD_reg_2"/>
    <property type="match status" value="1"/>
</dbReference>
<evidence type="ECO:0000259" key="6">
    <source>
        <dbReference type="Pfam" id="PF00593"/>
    </source>
</evidence>
<dbReference type="Pfam" id="PF00593">
    <property type="entry name" value="TonB_dep_Rec_b-barrel"/>
    <property type="match status" value="1"/>
</dbReference>
<evidence type="ECO:0000313" key="9">
    <source>
        <dbReference type="Proteomes" id="UP001199919"/>
    </source>
</evidence>
<dbReference type="RefSeq" id="WP_232175690.1">
    <property type="nucleotide sequence ID" value="NZ_JAJPWV010000001.1"/>
</dbReference>
<dbReference type="InterPro" id="IPR012910">
    <property type="entry name" value="Plug_dom"/>
</dbReference>
<dbReference type="Gene3D" id="2.170.130.10">
    <property type="entry name" value="TonB-dependent receptor, plug domain"/>
    <property type="match status" value="1"/>
</dbReference>
<keyword evidence="9" id="KW-1185">Reference proteome</keyword>
<evidence type="ECO:0000256" key="1">
    <source>
        <dbReference type="ARBA" id="ARBA00004442"/>
    </source>
</evidence>
<feature type="domain" description="TonB-dependent receptor-like beta-barrel" evidence="6">
    <location>
        <begin position="444"/>
        <end position="894"/>
    </location>
</feature>
<protein>
    <submittedName>
        <fullName evidence="8">TonB-dependent receptor</fullName>
    </submittedName>
</protein>
<evidence type="ECO:0000256" key="5">
    <source>
        <dbReference type="SAM" id="MobiDB-lite"/>
    </source>
</evidence>
<dbReference type="InterPro" id="IPR037066">
    <property type="entry name" value="Plug_dom_sf"/>
</dbReference>
<comment type="caution">
    <text evidence="8">The sequence shown here is derived from an EMBL/GenBank/DDBJ whole genome shotgun (WGS) entry which is preliminary data.</text>
</comment>
<dbReference type="InterPro" id="IPR000531">
    <property type="entry name" value="Beta-barrel_TonB"/>
</dbReference>
<dbReference type="SUPFAM" id="SSF56935">
    <property type="entry name" value="Porins"/>
    <property type="match status" value="1"/>
</dbReference>
<comment type="subcellular location">
    <subcellularLocation>
        <location evidence="1 4">Cell outer membrane</location>
    </subcellularLocation>
</comment>
<dbReference type="Gene3D" id="2.40.170.20">
    <property type="entry name" value="TonB-dependent receptor, beta-barrel domain"/>
    <property type="match status" value="1"/>
</dbReference>
<keyword evidence="2 4" id="KW-0472">Membrane</keyword>
<gene>
    <name evidence="8" type="ORF">LT679_03895</name>
</gene>
<evidence type="ECO:0000256" key="3">
    <source>
        <dbReference type="ARBA" id="ARBA00023237"/>
    </source>
</evidence>
<organism evidence="8 9">
    <name type="scientific">Mucilaginibacter roseus</name>
    <dbReference type="NCBI Taxonomy" id="1528868"/>
    <lineage>
        <taxon>Bacteria</taxon>
        <taxon>Pseudomonadati</taxon>
        <taxon>Bacteroidota</taxon>
        <taxon>Sphingobacteriia</taxon>
        <taxon>Sphingobacteriales</taxon>
        <taxon>Sphingobacteriaceae</taxon>
        <taxon>Mucilaginibacter</taxon>
    </lineage>
</organism>
<evidence type="ECO:0000259" key="7">
    <source>
        <dbReference type="Pfam" id="PF07715"/>
    </source>
</evidence>
<keyword evidence="3" id="KW-0998">Cell outer membrane</keyword>
<dbReference type="Gene3D" id="2.60.40.1120">
    <property type="entry name" value="Carboxypeptidase-like, regulatory domain"/>
    <property type="match status" value="1"/>
</dbReference>
<evidence type="ECO:0000256" key="2">
    <source>
        <dbReference type="ARBA" id="ARBA00023136"/>
    </source>
</evidence>
<reference evidence="8 9" key="1">
    <citation type="submission" date="2021-12" db="EMBL/GenBank/DDBJ databases">
        <title>Mucilaginibacter roseus genome.</title>
        <authorList>
            <person name="Ferreira J.R."/>
            <person name="Newman J.D."/>
        </authorList>
    </citation>
    <scope>NUCLEOTIDE SEQUENCE [LARGE SCALE GENOMIC DNA]</scope>
    <source>
        <strain evidence="8 9">LMG 28454</strain>
    </source>
</reference>
<evidence type="ECO:0000256" key="4">
    <source>
        <dbReference type="RuleBase" id="RU003357"/>
    </source>
</evidence>
<dbReference type="Pfam" id="PF07715">
    <property type="entry name" value="Plug"/>
    <property type="match status" value="1"/>
</dbReference>
<keyword evidence="4" id="KW-0798">TonB box</keyword>
<dbReference type="InterPro" id="IPR008969">
    <property type="entry name" value="CarboxyPept-like_regulatory"/>
</dbReference>
<comment type="similarity">
    <text evidence="4">Belongs to the TonB-dependent receptor family.</text>
</comment>
<evidence type="ECO:0000313" key="8">
    <source>
        <dbReference type="EMBL" id="MCD8739735.1"/>
    </source>
</evidence>
<name>A0ABS8TXY6_9SPHI</name>
<feature type="region of interest" description="Disordered" evidence="5">
    <location>
        <begin position="408"/>
        <end position="432"/>
    </location>
</feature>
<sequence length="937" mass="103597">MKQILLLVTIFYALATTVVYGQQNTKDKLKKTKIDHFFTCSLDQFIDTIASRLDITIVYERDSLSRMDVNEHFFNESMQAVLKQVCNENDLQYWIENDGTVYILQQPDDLPRLQQLYKLQQTARNFTPKRIPEAKHAPKHFMFALTGRVTDQKTGEALPGATVKVRGTGLAGQTNTSGNFTILNIPSDTSVVEVTFVGYQPDYFRLDSGSVKRPVSFGLFPAMNNTISEVSITGRKKGVLNTDSRKVSVLQLTPAALNKLPNIGERDIMRAFQLMPGVSATNESSSGAYVRGGTPDQNLVTFDGFTVYQVDHLYGFFSAFNSNAVRDVELYKGGYSAKYGGRLSSVTEIRGKDGNKKEANIGGDLSLLSTNIYAETPIGENSSALVAFRRSYQGPLYDKIFGQFNTSTANNGPGGSGGPTGAAGGGMGGGPGGFANQTTPSSYFYDLNTKYNYAINGSNNISWSFYNGADKLDNSREMTLPSFQTSSGGSLNINDYTHYGNTGSSLKWTTSAGKLFGSTVASYSGFFSDRNRGTTGTITDSNTTTTINNGILEKNKLRDFSLKSDWEWQIASPLKIDFGGFATKQSIDYTYIQNDTTTLIDEHNSGTTAGGFVELEIDPNEKLHIQPGFRTTYFSPTGKLYYEPRLSLTYKLTDRITLKGATGRYYQFTSKVTREDVAGGDRNFWVLANDQNIPVGKADHFIGGIGYETNNWLFDVEGYYKKLSGLTEYSIRQQGGGMGMGGPFGGGTTTTTLTQNFYNGSGYAKGLEFLLQKKAGMYTGWLSYTLAEAKNKFENYGADYFPANQDIAYEFKAVNMYHWQRWSFAATFIFSTGHPYTAPVGTYTINTLDGNKINYLSVSAKNGERLPAYHRLDLSATYDLLRTDGSKKGSLGFSFFNAYNHVNTWYNEYYISNNQVITTVVKYLGFTPNITLSLNLN</sequence>
<feature type="compositionally biased region" description="Gly residues" evidence="5">
    <location>
        <begin position="412"/>
        <end position="432"/>
    </location>
</feature>
<feature type="domain" description="TonB-dependent receptor plug" evidence="7">
    <location>
        <begin position="262"/>
        <end position="342"/>
    </location>
</feature>
<dbReference type="Proteomes" id="UP001199919">
    <property type="component" value="Unassembled WGS sequence"/>
</dbReference>
<dbReference type="SUPFAM" id="SSF49464">
    <property type="entry name" value="Carboxypeptidase regulatory domain-like"/>
    <property type="match status" value="1"/>
</dbReference>
<dbReference type="InterPro" id="IPR036942">
    <property type="entry name" value="Beta-barrel_TonB_sf"/>
</dbReference>
<keyword evidence="8" id="KW-0675">Receptor</keyword>
<proteinExistence type="inferred from homology"/>
<dbReference type="EMBL" id="JAJPWV010000001">
    <property type="protein sequence ID" value="MCD8739735.1"/>
    <property type="molecule type" value="Genomic_DNA"/>
</dbReference>
<accession>A0ABS8TXY6</accession>